<gene>
    <name evidence="3" type="ORF">BCR34DRAFT_577753</name>
</gene>
<name>A0A1Y1YIB4_9PLEO</name>
<comment type="caution">
    <text evidence="3">The sequence shown here is derived from an EMBL/GenBank/DDBJ whole genome shotgun (WGS) entry which is preliminary data.</text>
</comment>
<dbReference type="Pfam" id="PF00144">
    <property type="entry name" value="Beta-lactamase"/>
    <property type="match status" value="1"/>
</dbReference>
<evidence type="ECO:0000256" key="1">
    <source>
        <dbReference type="ARBA" id="ARBA00038215"/>
    </source>
</evidence>
<dbReference type="OrthoDB" id="5946976at2759"/>
<dbReference type="PANTHER" id="PTHR46825">
    <property type="entry name" value="D-ALANYL-D-ALANINE-CARBOXYPEPTIDASE/ENDOPEPTIDASE AMPH"/>
    <property type="match status" value="1"/>
</dbReference>
<dbReference type="AlphaFoldDB" id="A0A1Y1YIB4"/>
<dbReference type="STRING" id="1231657.A0A1Y1YIB4"/>
<evidence type="ECO:0000313" key="3">
    <source>
        <dbReference type="EMBL" id="ORX97752.1"/>
    </source>
</evidence>
<accession>A0A1Y1YIB4</accession>
<keyword evidence="4" id="KW-1185">Reference proteome</keyword>
<dbReference type="InterPro" id="IPR012338">
    <property type="entry name" value="Beta-lactam/transpept-like"/>
</dbReference>
<evidence type="ECO:0000259" key="2">
    <source>
        <dbReference type="Pfam" id="PF00144"/>
    </source>
</evidence>
<dbReference type="Proteomes" id="UP000193144">
    <property type="component" value="Unassembled WGS sequence"/>
</dbReference>
<evidence type="ECO:0000313" key="4">
    <source>
        <dbReference type="Proteomes" id="UP000193144"/>
    </source>
</evidence>
<reference evidence="3 4" key="1">
    <citation type="submission" date="2016-07" db="EMBL/GenBank/DDBJ databases">
        <title>Pervasive Adenine N6-methylation of Active Genes in Fungi.</title>
        <authorList>
            <consortium name="DOE Joint Genome Institute"/>
            <person name="Mondo S.J."/>
            <person name="Dannebaum R.O."/>
            <person name="Kuo R.C."/>
            <person name="Labutti K."/>
            <person name="Haridas S."/>
            <person name="Kuo A."/>
            <person name="Salamov A."/>
            <person name="Ahrendt S.R."/>
            <person name="Lipzen A."/>
            <person name="Sullivan W."/>
            <person name="Andreopoulos W.B."/>
            <person name="Clum A."/>
            <person name="Lindquist E."/>
            <person name="Daum C."/>
            <person name="Ramamoorthy G.K."/>
            <person name="Gryganskyi A."/>
            <person name="Culley D."/>
            <person name="Magnuson J.K."/>
            <person name="James T.Y."/>
            <person name="O'Malley M.A."/>
            <person name="Stajich J.E."/>
            <person name="Spatafora J.W."/>
            <person name="Visel A."/>
            <person name="Grigoriev I.V."/>
        </authorList>
    </citation>
    <scope>NUCLEOTIDE SEQUENCE [LARGE SCALE GENOMIC DNA]</scope>
    <source>
        <strain evidence="3 4">CBS 115471</strain>
    </source>
</reference>
<comment type="similarity">
    <text evidence="1">Belongs to the peptidase S12 family.</text>
</comment>
<feature type="domain" description="Beta-lactamase-related" evidence="2">
    <location>
        <begin position="15"/>
        <end position="372"/>
    </location>
</feature>
<dbReference type="InterPro" id="IPR001466">
    <property type="entry name" value="Beta-lactam-related"/>
</dbReference>
<dbReference type="InterPro" id="IPR050491">
    <property type="entry name" value="AmpC-like"/>
</dbReference>
<dbReference type="Gene3D" id="3.40.710.10">
    <property type="entry name" value="DD-peptidase/beta-lactamase superfamily"/>
    <property type="match status" value="1"/>
</dbReference>
<dbReference type="SUPFAM" id="SSF56601">
    <property type="entry name" value="beta-lactamase/transpeptidase-like"/>
    <property type="match status" value="1"/>
</dbReference>
<dbReference type="PANTHER" id="PTHR46825:SF14">
    <property type="entry name" value="BETA-LACTAMASE-RELATED DOMAIN-CONTAINING PROTEIN"/>
    <property type="match status" value="1"/>
</dbReference>
<organism evidence="3 4">
    <name type="scientific">Clohesyomyces aquaticus</name>
    <dbReference type="NCBI Taxonomy" id="1231657"/>
    <lineage>
        <taxon>Eukaryota</taxon>
        <taxon>Fungi</taxon>
        <taxon>Dikarya</taxon>
        <taxon>Ascomycota</taxon>
        <taxon>Pezizomycotina</taxon>
        <taxon>Dothideomycetes</taxon>
        <taxon>Pleosporomycetidae</taxon>
        <taxon>Pleosporales</taxon>
        <taxon>Lindgomycetaceae</taxon>
        <taxon>Clohesyomyces</taxon>
    </lineage>
</organism>
<protein>
    <submittedName>
        <fullName evidence="3">Beta-lactamase/transpeptidase-like protein</fullName>
    </submittedName>
</protein>
<proteinExistence type="inferred from homology"/>
<sequence>MMTPDLLLRLQVQTDTIRQIMRISGVPGMSIGVLHHGQIDHTQHLGQRDVLTEKAPQDDTLYHIASLTKLLATCLLGTLVTEGLLNWATPIRDYLPAFQNRSDEMGMHATLRDVASNRTGLSSSDWFWGQQNGDLLTPKNELVSLTTAIQAAQSFRRSFIYSPWNYILIQAVIESATGMSFGEAMKEKILEPLGLRKTTMEDAKGPNIAYPHAVHDDGSITRLPFCPLAPDTGLTAVMGGKSTLREMLTIYSALLSAYAHQKENNVDVTPGSPFMHLRTIFEPHIQLRRDVPSSSQAYCLGVYRTILPGNLSCASFNASLLRNSIPLFGLDLPGTEILHHTGNIPGYFHSMFLEPRTQSGVVCLSNATPFMDVTDFSAQLLLGVLLGSRGCPSFVPLAEAAKRAQLAWYEHLSKYLATNKTDHLPTLSLTAYRGRYINILGNFFLDIIPFKAGLRVYVQGHTLTTYDLLPYDGDTFYWEANRDREVCDKTMFPFPTHQRHLVSFQLGVMGVKSLQWHCDPMPMAKSEVFYRKPRAECTRL</sequence>
<dbReference type="EMBL" id="MCFA01000228">
    <property type="protein sequence ID" value="ORX97752.1"/>
    <property type="molecule type" value="Genomic_DNA"/>
</dbReference>